<keyword evidence="3" id="KW-1185">Reference proteome</keyword>
<reference evidence="2 3" key="1">
    <citation type="submission" date="2017-06" db="EMBL/GenBank/DDBJ databases">
        <title>Complete genome of Francisella halioticida.</title>
        <authorList>
            <person name="Sjodin A."/>
        </authorList>
    </citation>
    <scope>NUCLEOTIDE SEQUENCE [LARGE SCALE GENOMIC DNA]</scope>
    <source>
        <strain evidence="2 3">DSM 23729</strain>
    </source>
</reference>
<evidence type="ECO:0000256" key="1">
    <source>
        <dbReference type="SAM" id="MobiDB-lite"/>
    </source>
</evidence>
<organism evidence="2 3">
    <name type="scientific">Francisella halioticida</name>
    <dbReference type="NCBI Taxonomy" id="549298"/>
    <lineage>
        <taxon>Bacteria</taxon>
        <taxon>Pseudomonadati</taxon>
        <taxon>Pseudomonadota</taxon>
        <taxon>Gammaproteobacteria</taxon>
        <taxon>Thiotrichales</taxon>
        <taxon>Francisellaceae</taxon>
        <taxon>Francisella</taxon>
    </lineage>
</organism>
<dbReference type="Proteomes" id="UP000249910">
    <property type="component" value="Chromosome"/>
</dbReference>
<sequence length="85" mass="9917">MNFLKKKIKIDLKKYNVKNLMKKIIITSITATFAFSSFAMANDSVSLKHVRSLDKKDRKEYVQNLTDSQKQTFKKQRKKTSNASK</sequence>
<accession>A0ABM6LZN1</accession>
<gene>
    <name evidence="2" type="ORF">CDV26_05820</name>
</gene>
<dbReference type="EMBL" id="CP022132">
    <property type="protein sequence ID" value="ASG67966.1"/>
    <property type="molecule type" value="Genomic_DNA"/>
</dbReference>
<proteinExistence type="predicted"/>
<protein>
    <submittedName>
        <fullName evidence="2">Uncharacterized protein</fullName>
    </submittedName>
</protein>
<feature type="region of interest" description="Disordered" evidence="1">
    <location>
        <begin position="61"/>
        <end position="85"/>
    </location>
</feature>
<evidence type="ECO:0000313" key="3">
    <source>
        <dbReference type="Proteomes" id="UP000249910"/>
    </source>
</evidence>
<name>A0ABM6LZN1_9GAMM</name>
<feature type="compositionally biased region" description="Basic residues" evidence="1">
    <location>
        <begin position="72"/>
        <end position="85"/>
    </location>
</feature>
<evidence type="ECO:0000313" key="2">
    <source>
        <dbReference type="EMBL" id="ASG67966.1"/>
    </source>
</evidence>